<dbReference type="InterPro" id="IPR000550">
    <property type="entry name" value="Hppk"/>
</dbReference>
<dbReference type="SUPFAM" id="SSF55083">
    <property type="entry name" value="6-hydroxymethyl-7,8-dihydropterin pyrophosphokinase, HPPK"/>
    <property type="match status" value="1"/>
</dbReference>
<dbReference type="GO" id="GO:0016301">
    <property type="term" value="F:kinase activity"/>
    <property type="evidence" value="ECO:0007669"/>
    <property type="project" value="UniProtKB-KW"/>
</dbReference>
<organism evidence="14 15">
    <name type="scientific">Roseateles aquatilis</name>
    <dbReference type="NCBI Taxonomy" id="431061"/>
    <lineage>
        <taxon>Bacteria</taxon>
        <taxon>Pseudomonadati</taxon>
        <taxon>Pseudomonadota</taxon>
        <taxon>Betaproteobacteria</taxon>
        <taxon>Burkholderiales</taxon>
        <taxon>Sphaerotilaceae</taxon>
        <taxon>Roseateles</taxon>
    </lineage>
</organism>
<dbReference type="RefSeq" id="WP_088385639.1">
    <property type="nucleotide sequence ID" value="NZ_NIOF01000006.1"/>
</dbReference>
<evidence type="ECO:0000256" key="6">
    <source>
        <dbReference type="ARBA" id="ARBA00022741"/>
    </source>
</evidence>
<dbReference type="Pfam" id="PF01288">
    <property type="entry name" value="HPPK"/>
    <property type="match status" value="1"/>
</dbReference>
<comment type="pathway">
    <text evidence="1">Cofactor biosynthesis; tetrahydrofolate biosynthesis; 2-amino-4-hydroxy-6-hydroxymethyl-7,8-dihydropteridine diphosphate from 7,8-dihydroneopterin triphosphate: step 4/4.</text>
</comment>
<keyword evidence="8" id="KW-0067">ATP-binding</keyword>
<dbReference type="GO" id="GO:0046656">
    <property type="term" value="P:folic acid biosynthetic process"/>
    <property type="evidence" value="ECO:0007669"/>
    <property type="project" value="UniProtKB-KW"/>
</dbReference>
<dbReference type="CDD" id="cd00483">
    <property type="entry name" value="HPPK"/>
    <property type="match status" value="1"/>
</dbReference>
<dbReference type="GO" id="GO:0005524">
    <property type="term" value="F:ATP binding"/>
    <property type="evidence" value="ECO:0007669"/>
    <property type="project" value="UniProtKB-KW"/>
</dbReference>
<dbReference type="OrthoDB" id="9808041at2"/>
<dbReference type="UniPathway" id="UPA00077">
    <property type="reaction ID" value="UER00155"/>
</dbReference>
<dbReference type="Proteomes" id="UP000197468">
    <property type="component" value="Unassembled WGS sequence"/>
</dbReference>
<keyword evidence="7 14" id="KW-0418">Kinase</keyword>
<dbReference type="PANTHER" id="PTHR43071">
    <property type="entry name" value="2-AMINO-4-HYDROXY-6-HYDROXYMETHYLDIHYDROPTERIDINE PYROPHOSPHOKINASE"/>
    <property type="match status" value="1"/>
</dbReference>
<dbReference type="GO" id="GO:0046654">
    <property type="term" value="P:tetrahydrofolate biosynthetic process"/>
    <property type="evidence" value="ECO:0007669"/>
    <property type="project" value="UniProtKB-UniPathway"/>
</dbReference>
<dbReference type="InterPro" id="IPR035907">
    <property type="entry name" value="Hppk_sf"/>
</dbReference>
<dbReference type="AlphaFoldDB" id="A0A246J890"/>
<evidence type="ECO:0000256" key="1">
    <source>
        <dbReference type="ARBA" id="ARBA00005051"/>
    </source>
</evidence>
<dbReference type="EMBL" id="NIOF01000006">
    <property type="protein sequence ID" value="OWQ88753.1"/>
    <property type="molecule type" value="Genomic_DNA"/>
</dbReference>
<accession>A0A246J890</accession>
<protein>
    <recommendedName>
        <fullName evidence="4">2-amino-4-hydroxy-6-hydroxymethyldihydropteridine pyrophosphokinase</fullName>
        <ecNumber evidence="3">2.7.6.3</ecNumber>
    </recommendedName>
    <alternativeName>
        <fullName evidence="11">6-hydroxymethyl-7,8-dihydropterin pyrophosphokinase</fullName>
    </alternativeName>
    <alternativeName>
        <fullName evidence="12">7,8-dihydro-6-hydroxymethylpterin-pyrophosphokinase</fullName>
    </alternativeName>
</protein>
<dbReference type="GO" id="GO:0003848">
    <property type="term" value="F:2-amino-4-hydroxy-6-hydroxymethyldihydropteridine diphosphokinase activity"/>
    <property type="evidence" value="ECO:0007669"/>
    <property type="project" value="UniProtKB-EC"/>
</dbReference>
<dbReference type="NCBIfam" id="TIGR01498">
    <property type="entry name" value="folK"/>
    <property type="match status" value="1"/>
</dbReference>
<keyword evidence="9" id="KW-0289">Folate biosynthesis</keyword>
<evidence type="ECO:0000256" key="9">
    <source>
        <dbReference type="ARBA" id="ARBA00022909"/>
    </source>
</evidence>
<evidence type="ECO:0000313" key="15">
    <source>
        <dbReference type="Proteomes" id="UP000197468"/>
    </source>
</evidence>
<keyword evidence="15" id="KW-1185">Reference proteome</keyword>
<gene>
    <name evidence="14" type="primary">folK</name>
    <name evidence="14" type="ORF">CDN99_14825</name>
</gene>
<name>A0A246J890_9BURK</name>
<sequence length="170" mass="18427">MITAYVGLGANLGDLRHTLEAALADLADVKGLRLEAVSGAWRSAPVGCEGPDYLNAVARVATDLPPLTLLAALQAIEQRHGRERPYRHAPRTLDLDLLLYGDQTVDLDLLTVPHPRLHQRAFVLRPLLELDPALAAPGLGPLAPHLPATADQALRRDDEPLRWWPIGSSA</sequence>
<evidence type="ECO:0000313" key="14">
    <source>
        <dbReference type="EMBL" id="OWQ88753.1"/>
    </source>
</evidence>
<keyword evidence="5" id="KW-0808">Transferase</keyword>
<evidence type="ECO:0000259" key="13">
    <source>
        <dbReference type="PROSITE" id="PS00794"/>
    </source>
</evidence>
<feature type="domain" description="7,8-dihydro-6-hydroxymethylpterin-pyrophosphokinase" evidence="13">
    <location>
        <begin position="87"/>
        <end position="98"/>
    </location>
</feature>
<dbReference type="EC" id="2.7.6.3" evidence="3"/>
<evidence type="ECO:0000256" key="12">
    <source>
        <dbReference type="ARBA" id="ARBA00033413"/>
    </source>
</evidence>
<proteinExistence type="inferred from homology"/>
<keyword evidence="6" id="KW-0547">Nucleotide-binding</keyword>
<evidence type="ECO:0000256" key="3">
    <source>
        <dbReference type="ARBA" id="ARBA00013253"/>
    </source>
</evidence>
<evidence type="ECO:0000256" key="10">
    <source>
        <dbReference type="ARBA" id="ARBA00029409"/>
    </source>
</evidence>
<evidence type="ECO:0000256" key="8">
    <source>
        <dbReference type="ARBA" id="ARBA00022840"/>
    </source>
</evidence>
<comment type="similarity">
    <text evidence="2">Belongs to the HPPK family.</text>
</comment>
<evidence type="ECO:0000256" key="2">
    <source>
        <dbReference type="ARBA" id="ARBA00005810"/>
    </source>
</evidence>
<comment type="function">
    <text evidence="10">Catalyzes the transfer of pyrophosphate from adenosine triphosphate (ATP) to 6-hydroxymethyl-7,8-dihydropterin, an enzymatic step in folate biosynthesis pathway.</text>
</comment>
<evidence type="ECO:0000256" key="11">
    <source>
        <dbReference type="ARBA" id="ARBA00029766"/>
    </source>
</evidence>
<dbReference type="Gene3D" id="3.30.70.560">
    <property type="entry name" value="7,8-Dihydro-6-hydroxymethylpterin-pyrophosphokinase HPPK"/>
    <property type="match status" value="1"/>
</dbReference>
<evidence type="ECO:0000256" key="5">
    <source>
        <dbReference type="ARBA" id="ARBA00022679"/>
    </source>
</evidence>
<dbReference type="PROSITE" id="PS00794">
    <property type="entry name" value="HPPK"/>
    <property type="match status" value="1"/>
</dbReference>
<evidence type="ECO:0000256" key="7">
    <source>
        <dbReference type="ARBA" id="ARBA00022777"/>
    </source>
</evidence>
<comment type="caution">
    <text evidence="14">The sequence shown here is derived from an EMBL/GenBank/DDBJ whole genome shotgun (WGS) entry which is preliminary data.</text>
</comment>
<reference evidence="14 15" key="1">
    <citation type="journal article" date="2008" name="Int. J. Syst. Evol. Microbiol.">
        <title>Description of Roseateles aquatilis sp. nov. and Roseateles terrae sp. nov., in the class Betaproteobacteria, and emended description of the genus Roseateles.</title>
        <authorList>
            <person name="Gomila M."/>
            <person name="Bowien B."/>
            <person name="Falsen E."/>
            <person name="Moore E.R."/>
            <person name="Lalucat J."/>
        </authorList>
    </citation>
    <scope>NUCLEOTIDE SEQUENCE [LARGE SCALE GENOMIC DNA]</scope>
    <source>
        <strain evidence="14 15">CCUG 48205</strain>
    </source>
</reference>
<dbReference type="PANTHER" id="PTHR43071:SF1">
    <property type="entry name" value="2-AMINO-4-HYDROXY-6-HYDROXYMETHYLDIHYDROPTERIDINE PYROPHOSPHOKINASE"/>
    <property type="match status" value="1"/>
</dbReference>
<evidence type="ECO:0000256" key="4">
    <source>
        <dbReference type="ARBA" id="ARBA00016218"/>
    </source>
</evidence>